<keyword evidence="1" id="KW-0732">Signal</keyword>
<dbReference type="PANTHER" id="PTHR47324">
    <property type="entry name" value="PROTEIN IRG-7-RELATED"/>
    <property type="match status" value="1"/>
</dbReference>
<dbReference type="InterPro" id="IPR053295">
    <property type="entry name" value="Innate_immunity_reg"/>
</dbReference>
<dbReference type="InterPro" id="IPR057086">
    <property type="entry name" value="GBD_Irg-7_N"/>
</dbReference>
<evidence type="ECO:0000256" key="1">
    <source>
        <dbReference type="SAM" id="SignalP"/>
    </source>
</evidence>
<keyword evidence="4" id="KW-1185">Reference proteome</keyword>
<proteinExistence type="predicted"/>
<accession>A0AAV5T7G0</accession>
<protein>
    <recommendedName>
        <fullName evidence="2">Irg-7 N-terminal galactose binding domain-containing protein</fullName>
    </recommendedName>
</protein>
<feature type="non-terminal residue" evidence="3">
    <location>
        <position position="275"/>
    </location>
</feature>
<dbReference type="AlphaFoldDB" id="A0AAV5T7G0"/>
<organism evidence="3 4">
    <name type="scientific">Pristionchus entomophagus</name>
    <dbReference type="NCBI Taxonomy" id="358040"/>
    <lineage>
        <taxon>Eukaryota</taxon>
        <taxon>Metazoa</taxon>
        <taxon>Ecdysozoa</taxon>
        <taxon>Nematoda</taxon>
        <taxon>Chromadorea</taxon>
        <taxon>Rhabditida</taxon>
        <taxon>Rhabditina</taxon>
        <taxon>Diplogasteromorpha</taxon>
        <taxon>Diplogasteroidea</taxon>
        <taxon>Neodiplogasteridae</taxon>
        <taxon>Pristionchus</taxon>
    </lineage>
</organism>
<dbReference type="Pfam" id="PF23623">
    <property type="entry name" value="GBD_IRG7_N"/>
    <property type="match status" value="1"/>
</dbReference>
<evidence type="ECO:0000313" key="4">
    <source>
        <dbReference type="Proteomes" id="UP001432027"/>
    </source>
</evidence>
<feature type="domain" description="Irg-7 N-terminal galactose binding" evidence="2">
    <location>
        <begin position="116"/>
        <end position="209"/>
    </location>
</feature>
<dbReference type="PANTHER" id="PTHR47324:SF1">
    <property type="entry name" value="EGF-LIKE DOMAIN-CONTAINING PROTEIN-RELATED"/>
    <property type="match status" value="1"/>
</dbReference>
<reference evidence="3" key="1">
    <citation type="submission" date="2023-10" db="EMBL/GenBank/DDBJ databases">
        <title>Genome assembly of Pristionchus species.</title>
        <authorList>
            <person name="Yoshida K."/>
            <person name="Sommer R.J."/>
        </authorList>
    </citation>
    <scope>NUCLEOTIDE SEQUENCE</scope>
    <source>
        <strain evidence="3">RS0144</strain>
    </source>
</reference>
<dbReference type="EMBL" id="BTSX01000003">
    <property type="protein sequence ID" value="GMS91249.1"/>
    <property type="molecule type" value="Genomic_DNA"/>
</dbReference>
<name>A0AAV5T7G0_9BILA</name>
<comment type="caution">
    <text evidence="3">The sequence shown here is derived from an EMBL/GenBank/DDBJ whole genome shotgun (WGS) entry which is preliminary data.</text>
</comment>
<evidence type="ECO:0000313" key="3">
    <source>
        <dbReference type="EMBL" id="GMS91249.1"/>
    </source>
</evidence>
<gene>
    <name evidence="3" type="ORF">PENTCL1PPCAC_13425</name>
</gene>
<feature type="chain" id="PRO_5043944011" description="Irg-7 N-terminal galactose binding domain-containing protein" evidence="1">
    <location>
        <begin position="20"/>
        <end position="275"/>
    </location>
</feature>
<evidence type="ECO:0000259" key="2">
    <source>
        <dbReference type="Pfam" id="PF23623"/>
    </source>
</evidence>
<sequence>MRTSLGVAVLAALVCCASGAFRGQFANMFNSWNPALDAQYVKDFEHLAQYHPEVHEEEHTRKKRNAVEAARYAAGNPITKACDRPGYTGQYCEFPICQEFNPNPNPEEYLRDDGYVIDVTDLGNCTRKHEIIVDESMYDIRIEVQSLEDVSPELTIIDANGYIGNPDKTEKEPDRSVVYFKVLNPGYYTIQPSAASLNSRCILQTTAQTVMTISGGFQTDDRDRNDFPNENAAAHQFNSMLLHLNGARSPAELKTVSVIGPDNFMFRPRLLDKRY</sequence>
<feature type="signal peptide" evidence="1">
    <location>
        <begin position="1"/>
        <end position="19"/>
    </location>
</feature>
<dbReference type="Proteomes" id="UP001432027">
    <property type="component" value="Unassembled WGS sequence"/>
</dbReference>